<feature type="compositionally biased region" description="Acidic residues" evidence="1">
    <location>
        <begin position="1"/>
        <end position="11"/>
    </location>
</feature>
<dbReference type="GeneID" id="92006629"/>
<dbReference type="RefSeq" id="XP_066636592.1">
    <property type="nucleotide sequence ID" value="XM_066774025.1"/>
</dbReference>
<evidence type="ECO:0000313" key="2">
    <source>
        <dbReference type="EMBL" id="KAL0263563.1"/>
    </source>
</evidence>
<proteinExistence type="predicted"/>
<evidence type="ECO:0000313" key="3">
    <source>
        <dbReference type="Proteomes" id="UP001430584"/>
    </source>
</evidence>
<feature type="compositionally biased region" description="Basic and acidic residues" evidence="1">
    <location>
        <begin position="12"/>
        <end position="28"/>
    </location>
</feature>
<accession>A0ABR3CSI1</accession>
<dbReference type="Proteomes" id="UP001430584">
    <property type="component" value="Unassembled WGS sequence"/>
</dbReference>
<feature type="region of interest" description="Disordered" evidence="1">
    <location>
        <begin position="1"/>
        <end position="44"/>
    </location>
</feature>
<comment type="caution">
    <text evidence="2">The sequence shown here is derived from an EMBL/GenBank/DDBJ whole genome shotgun (WGS) entry which is preliminary data.</text>
</comment>
<organism evidence="2 3">
    <name type="scientific">Diplodia seriata</name>
    <dbReference type="NCBI Taxonomy" id="420778"/>
    <lineage>
        <taxon>Eukaryota</taxon>
        <taxon>Fungi</taxon>
        <taxon>Dikarya</taxon>
        <taxon>Ascomycota</taxon>
        <taxon>Pezizomycotina</taxon>
        <taxon>Dothideomycetes</taxon>
        <taxon>Dothideomycetes incertae sedis</taxon>
        <taxon>Botryosphaeriales</taxon>
        <taxon>Botryosphaeriaceae</taxon>
        <taxon>Diplodia</taxon>
    </lineage>
</organism>
<evidence type="ECO:0000256" key="1">
    <source>
        <dbReference type="SAM" id="MobiDB-lite"/>
    </source>
</evidence>
<dbReference type="EMBL" id="JAJVCZ030000002">
    <property type="protein sequence ID" value="KAL0263563.1"/>
    <property type="molecule type" value="Genomic_DNA"/>
</dbReference>
<keyword evidence="3" id="KW-1185">Reference proteome</keyword>
<gene>
    <name evidence="2" type="ORF">SLS55_002544</name>
</gene>
<protein>
    <submittedName>
        <fullName evidence="2">Uncharacterized protein</fullName>
    </submittedName>
</protein>
<reference evidence="2 3" key="1">
    <citation type="submission" date="2024-02" db="EMBL/GenBank/DDBJ databases">
        <title>De novo assembly and annotation of 12 fungi associated with fruit tree decline syndrome in Ontario, Canada.</title>
        <authorList>
            <person name="Sulman M."/>
            <person name="Ellouze W."/>
            <person name="Ilyukhin E."/>
        </authorList>
    </citation>
    <scope>NUCLEOTIDE SEQUENCE [LARGE SCALE GENOMIC DNA]</scope>
    <source>
        <strain evidence="2 3">FDS-637</strain>
    </source>
</reference>
<name>A0ABR3CSI1_9PEZI</name>
<sequence>MMEQTDAEEYDGINRDRSYGSSELETKPPQHHLRNQILDPNNLGELSPRSHRYLEELKQGHDQLLEKIWDDEIKTGHTIHPIQWDAFLDAGMMILCSMPAQVLLDIMNGELVSNFLSTKALQIKVFLTEHEKQWKTQKTGKRYQPVIYQNWLCDHSGNAPSATDVQQLVECVQRYLKKSEDEYALKVDTIVGKCPKIDWVGGKRRYLESDGHVARAKRFCEAMLQALKTPNPGRPFVETGYTNNAQTRLGQHRRHQNSNRLMNLVEAICKVNLPHLKIHQFVVYDIWQQDQAWAGEIIFDRLSGGWIDEGHGFTFYHAGRSVASSTDFSSDEWELWADYAVDHTPFLGNIDIQIELAKRGAEAVEDEVTKMEAVLQYAVVQPLEDQSLMMQDAETRENFLKNWQKFFG</sequence>